<dbReference type="Proteomes" id="UP001226691">
    <property type="component" value="Unassembled WGS sequence"/>
</dbReference>
<name>A0ABU0TU13_MICTR</name>
<proteinExistence type="predicted"/>
<keyword evidence="3" id="KW-1185">Reference proteome</keyword>
<keyword evidence="1" id="KW-0472">Membrane</keyword>
<sequence length="250" mass="27266">MTVMSLWERARKLCTEHMGLAVSLFLAVVVVLRAFYFAGFDINIAFSVLALTNQATLLISTLALVLIAGVSLAWVFDPGGIINRAHDAGAPRAIVFWTTIVVTTLLPLVYASFMSPLLIAATIVGLLLIILFRLRAARRKKPRSAKAANRMAWFAGLICGTVGVLLLSQPWMASEQLIIGSSVDPVVGYVVGEQSGQLLFLDRNKAPVWVKSSDLQERAVCTISRLPDEYRWLTTPINNGARPDIPDCAD</sequence>
<dbReference type="EMBL" id="JAUTBF010000001">
    <property type="protein sequence ID" value="MDQ1123134.1"/>
    <property type="molecule type" value="Genomic_DNA"/>
</dbReference>
<protein>
    <submittedName>
        <fullName evidence="2">Uncharacterized protein</fullName>
    </submittedName>
</protein>
<evidence type="ECO:0000313" key="2">
    <source>
        <dbReference type="EMBL" id="MDQ1123134.1"/>
    </source>
</evidence>
<reference evidence="2 3" key="1">
    <citation type="submission" date="2023-07" db="EMBL/GenBank/DDBJ databases">
        <title>Functional and genomic diversity of the sorghum phyllosphere microbiome.</title>
        <authorList>
            <person name="Shade A."/>
        </authorList>
    </citation>
    <scope>NUCLEOTIDE SEQUENCE [LARGE SCALE GENOMIC DNA]</scope>
    <source>
        <strain evidence="2 3">SORGH_AS_1207</strain>
    </source>
</reference>
<keyword evidence="1" id="KW-0812">Transmembrane</keyword>
<keyword evidence="1" id="KW-1133">Transmembrane helix</keyword>
<organism evidence="2 3">
    <name type="scientific">Microbacterium trichothecenolyticum</name>
    <name type="common">Aureobacterium trichothecenolyticum</name>
    <dbReference type="NCBI Taxonomy" id="69370"/>
    <lineage>
        <taxon>Bacteria</taxon>
        <taxon>Bacillati</taxon>
        <taxon>Actinomycetota</taxon>
        <taxon>Actinomycetes</taxon>
        <taxon>Micrococcales</taxon>
        <taxon>Microbacteriaceae</taxon>
        <taxon>Microbacterium</taxon>
    </lineage>
</organism>
<feature type="transmembrane region" description="Helical" evidence="1">
    <location>
        <begin position="57"/>
        <end position="76"/>
    </location>
</feature>
<feature type="transmembrane region" description="Helical" evidence="1">
    <location>
        <begin position="113"/>
        <end position="132"/>
    </location>
</feature>
<feature type="transmembrane region" description="Helical" evidence="1">
    <location>
        <begin position="152"/>
        <end position="172"/>
    </location>
</feature>
<feature type="transmembrane region" description="Helical" evidence="1">
    <location>
        <begin position="88"/>
        <end position="107"/>
    </location>
</feature>
<evidence type="ECO:0000256" key="1">
    <source>
        <dbReference type="SAM" id="Phobius"/>
    </source>
</evidence>
<comment type="caution">
    <text evidence="2">The sequence shown here is derived from an EMBL/GenBank/DDBJ whole genome shotgun (WGS) entry which is preliminary data.</text>
</comment>
<feature type="transmembrane region" description="Helical" evidence="1">
    <location>
        <begin position="20"/>
        <end position="37"/>
    </location>
</feature>
<accession>A0ABU0TU13</accession>
<evidence type="ECO:0000313" key="3">
    <source>
        <dbReference type="Proteomes" id="UP001226691"/>
    </source>
</evidence>
<gene>
    <name evidence="2" type="ORF">QE412_001707</name>
</gene>